<dbReference type="Proteomes" id="UP001180840">
    <property type="component" value="Unassembled WGS sequence"/>
</dbReference>
<evidence type="ECO:0000256" key="1">
    <source>
        <dbReference type="ARBA" id="ARBA00007430"/>
    </source>
</evidence>
<dbReference type="InterPro" id="IPR051203">
    <property type="entry name" value="Polysaccharide_Synthase-Rel"/>
</dbReference>
<evidence type="ECO:0000256" key="2">
    <source>
        <dbReference type="SAM" id="Phobius"/>
    </source>
</evidence>
<keyword evidence="2" id="KW-1133">Transmembrane helix</keyword>
<reference evidence="4" key="1">
    <citation type="submission" date="2023-07" db="EMBL/GenBank/DDBJ databases">
        <title>Sequencing the genomes of 1000 actinobacteria strains.</title>
        <authorList>
            <person name="Klenk H.-P."/>
        </authorList>
    </citation>
    <scope>NUCLEOTIDE SEQUENCE</scope>
    <source>
        <strain evidence="4">DSM 107476</strain>
    </source>
</reference>
<feature type="transmembrane region" description="Helical" evidence="2">
    <location>
        <begin position="21"/>
        <end position="41"/>
    </location>
</feature>
<dbReference type="SUPFAM" id="SSF51735">
    <property type="entry name" value="NAD(P)-binding Rossmann-fold domains"/>
    <property type="match status" value="2"/>
</dbReference>
<comment type="caution">
    <text evidence="4">The sequence shown here is derived from an EMBL/GenBank/DDBJ whole genome shotgun (WGS) entry which is preliminary data.</text>
</comment>
<feature type="transmembrane region" description="Helical" evidence="2">
    <location>
        <begin position="89"/>
        <end position="111"/>
    </location>
</feature>
<keyword evidence="2" id="KW-0472">Membrane</keyword>
<keyword evidence="2" id="KW-0812">Transmembrane</keyword>
<gene>
    <name evidence="4" type="ORF">J2S39_001513</name>
</gene>
<feature type="transmembrane region" description="Helical" evidence="2">
    <location>
        <begin position="123"/>
        <end position="142"/>
    </location>
</feature>
<feature type="transmembrane region" description="Helical" evidence="2">
    <location>
        <begin position="53"/>
        <end position="77"/>
    </location>
</feature>
<dbReference type="Gene3D" id="3.40.50.720">
    <property type="entry name" value="NAD(P)-binding Rossmann-like Domain"/>
    <property type="match status" value="2"/>
</dbReference>
<organism evidence="4 5">
    <name type="scientific">Corynebacterium guangdongense</name>
    <dbReference type="NCBI Taxonomy" id="1783348"/>
    <lineage>
        <taxon>Bacteria</taxon>
        <taxon>Bacillati</taxon>
        <taxon>Actinomycetota</taxon>
        <taxon>Actinomycetes</taxon>
        <taxon>Mycobacteriales</taxon>
        <taxon>Corynebacteriaceae</taxon>
        <taxon>Corynebacterium</taxon>
    </lineage>
</organism>
<name>A0ABU1ZY25_9CORY</name>
<sequence>MMSPYPSPETDQPRTTGGVSWVLVDLLLWIPAGILAIWARLDFSSLAIPGPASWAVLIFVVTTATHLLVGALLGVYPPRTRLDSLGRQSLGVVAFAALVAGVVGSITATVIPPVAMPRSVPLFAAFFVILAAFGMRAGVLAWRTHRARNREPVIVIGGGSLGRRIIAELSDPASDYDMVVKAVVDDDIRLRGARIHGVKVRGGLDELEAVTAATGATTAVVAINGIGPTTKTKITRLAAELDLKLMTVPTLEEISKIGAIQLKELDLATLMGREQVVLDEASIAQLISGKRVLVTGAGGSIGSELARQINRYGPAELVLLDRDEGGLHHTQLSLSGQALLDSRNIVLADIRDAESTRQIFLEHAPEVVLHAAALKHQPLLEMYPREAWLTNVLGTRNVLDAAAACGASVVVNISTDKAANPCCVLGDSKRIAERLTAAYGETHEGTWVSVRFGNVLGSRGSVIETFRGQIEAGGPITITHPDITRYFMTIPEASELVLQAAVVGASGETLVLDMGEPKSILELARGLMRVAGRDDIDIVYTGLRPGEKLTEELIDDRERPVRADRHPMVTEVRVDPLEQVPDCGQDPYVTLRDLARNPAQQKASLHEAF</sequence>
<dbReference type="CDD" id="cd05237">
    <property type="entry name" value="UDP_invert_4-6DH_SDR_e"/>
    <property type="match status" value="1"/>
</dbReference>
<evidence type="ECO:0000313" key="4">
    <source>
        <dbReference type="EMBL" id="MDR7329837.1"/>
    </source>
</evidence>
<dbReference type="PANTHER" id="PTHR43318">
    <property type="entry name" value="UDP-N-ACETYLGLUCOSAMINE 4,6-DEHYDRATASE"/>
    <property type="match status" value="1"/>
</dbReference>
<dbReference type="Pfam" id="PF02719">
    <property type="entry name" value="Polysacc_synt_2"/>
    <property type="match status" value="1"/>
</dbReference>
<dbReference type="InterPro" id="IPR036291">
    <property type="entry name" value="NAD(P)-bd_dom_sf"/>
</dbReference>
<dbReference type="PANTHER" id="PTHR43318:SF1">
    <property type="entry name" value="POLYSACCHARIDE BIOSYNTHESIS PROTEIN EPSC-RELATED"/>
    <property type="match status" value="1"/>
</dbReference>
<keyword evidence="5" id="KW-1185">Reference proteome</keyword>
<dbReference type="RefSeq" id="WP_290194974.1">
    <property type="nucleotide sequence ID" value="NZ_CP047654.1"/>
</dbReference>
<evidence type="ECO:0000313" key="5">
    <source>
        <dbReference type="Proteomes" id="UP001180840"/>
    </source>
</evidence>
<comment type="similarity">
    <text evidence="1">Belongs to the polysaccharide synthase family.</text>
</comment>
<proteinExistence type="inferred from homology"/>
<evidence type="ECO:0000259" key="3">
    <source>
        <dbReference type="Pfam" id="PF02719"/>
    </source>
</evidence>
<dbReference type="InterPro" id="IPR003869">
    <property type="entry name" value="Polysac_CapD-like"/>
</dbReference>
<dbReference type="EMBL" id="JAVDXZ010000001">
    <property type="protein sequence ID" value="MDR7329837.1"/>
    <property type="molecule type" value="Genomic_DNA"/>
</dbReference>
<accession>A0ABU1ZY25</accession>
<protein>
    <submittedName>
        <fullName evidence="4">FlaA1/EpsC-like NDP-sugar epimerase</fullName>
    </submittedName>
</protein>
<feature type="domain" description="Polysaccharide biosynthesis protein CapD-like" evidence="3">
    <location>
        <begin position="292"/>
        <end position="563"/>
    </location>
</feature>